<proteinExistence type="predicted"/>
<keyword evidence="2" id="KW-1185">Reference proteome</keyword>
<evidence type="ECO:0000313" key="2">
    <source>
        <dbReference type="Proteomes" id="UP000478052"/>
    </source>
</evidence>
<dbReference type="AlphaFoldDB" id="A0A6G0YWP7"/>
<dbReference type="EMBL" id="VUJU01002136">
    <property type="protein sequence ID" value="KAF0762479.1"/>
    <property type="molecule type" value="Genomic_DNA"/>
</dbReference>
<reference evidence="1 2" key="1">
    <citation type="submission" date="2019-08" db="EMBL/GenBank/DDBJ databases">
        <title>Whole genome of Aphis craccivora.</title>
        <authorList>
            <person name="Voronova N.V."/>
            <person name="Shulinski R.S."/>
            <person name="Bandarenka Y.V."/>
            <person name="Zhorov D.G."/>
            <person name="Warner D."/>
        </authorList>
    </citation>
    <scope>NUCLEOTIDE SEQUENCE [LARGE SCALE GENOMIC DNA]</scope>
    <source>
        <strain evidence="1">180601</strain>
        <tissue evidence="1">Whole Body</tissue>
    </source>
</reference>
<dbReference type="Proteomes" id="UP000478052">
    <property type="component" value="Unassembled WGS sequence"/>
</dbReference>
<comment type="caution">
    <text evidence="1">The sequence shown here is derived from an EMBL/GenBank/DDBJ whole genome shotgun (WGS) entry which is preliminary data.</text>
</comment>
<gene>
    <name evidence="1" type="ORF">FWK35_00015979</name>
</gene>
<protein>
    <submittedName>
        <fullName evidence="1">Uncharacterized protein</fullName>
    </submittedName>
</protein>
<name>A0A6G0YWP7_APHCR</name>
<organism evidence="1 2">
    <name type="scientific">Aphis craccivora</name>
    <name type="common">Cowpea aphid</name>
    <dbReference type="NCBI Taxonomy" id="307492"/>
    <lineage>
        <taxon>Eukaryota</taxon>
        <taxon>Metazoa</taxon>
        <taxon>Ecdysozoa</taxon>
        <taxon>Arthropoda</taxon>
        <taxon>Hexapoda</taxon>
        <taxon>Insecta</taxon>
        <taxon>Pterygota</taxon>
        <taxon>Neoptera</taxon>
        <taxon>Paraneoptera</taxon>
        <taxon>Hemiptera</taxon>
        <taxon>Sternorrhyncha</taxon>
        <taxon>Aphidomorpha</taxon>
        <taxon>Aphidoidea</taxon>
        <taxon>Aphididae</taxon>
        <taxon>Aphidini</taxon>
        <taxon>Aphis</taxon>
        <taxon>Aphis</taxon>
    </lineage>
</organism>
<accession>A0A6G0YWP7</accession>
<sequence>MTTANAVLKTAMLVTENTRRRLANNENRDGSTSVDGYRYYREAEDSKFDFDGITRMETPLRRNEIN</sequence>
<dbReference type="OrthoDB" id="60822at2759"/>
<evidence type="ECO:0000313" key="1">
    <source>
        <dbReference type="EMBL" id="KAF0762479.1"/>
    </source>
</evidence>